<dbReference type="RefSeq" id="WP_107196505.1">
    <property type="nucleotide sequence ID" value="NZ_CP029462.1"/>
</dbReference>
<dbReference type="SUPFAM" id="SSF48334">
    <property type="entry name" value="DNA repair protein MutS, domain III"/>
    <property type="match status" value="1"/>
</dbReference>
<feature type="binding site" evidence="9">
    <location>
        <begin position="610"/>
        <end position="617"/>
    </location>
    <ligand>
        <name>ATP</name>
        <dbReference type="ChEBI" id="CHEBI:30616"/>
    </ligand>
</feature>
<dbReference type="Pfam" id="PF05188">
    <property type="entry name" value="MutS_II"/>
    <property type="match status" value="1"/>
</dbReference>
<feature type="domain" description="DNA mismatch repair proteins mutS family" evidence="11">
    <location>
        <begin position="684"/>
        <end position="700"/>
    </location>
</feature>
<evidence type="ECO:0000259" key="11">
    <source>
        <dbReference type="PROSITE" id="PS00486"/>
    </source>
</evidence>
<dbReference type="InterPro" id="IPR016151">
    <property type="entry name" value="DNA_mismatch_repair_MutS_N"/>
</dbReference>
<comment type="similarity">
    <text evidence="1 9 10">Belongs to the DNA mismatch repair MutS family.</text>
</comment>
<evidence type="ECO:0000256" key="2">
    <source>
        <dbReference type="ARBA" id="ARBA00021982"/>
    </source>
</evidence>
<dbReference type="Pfam" id="PF05190">
    <property type="entry name" value="MutS_IV"/>
    <property type="match status" value="1"/>
</dbReference>
<reference evidence="12 13" key="1">
    <citation type="submission" date="2018-05" db="EMBL/GenBank/DDBJ databases">
        <title>Complete genome sequence of Megasphaera sp. AJH120T, isolated from the ceca of a chicken.</title>
        <authorList>
            <person name="Maki J."/>
            <person name="Looft T."/>
        </authorList>
    </citation>
    <scope>NUCLEOTIDE SEQUENCE [LARGE SCALE GENOMIC DNA]</scope>
    <source>
        <strain evidence="12 13">AJH120</strain>
    </source>
</reference>
<evidence type="ECO:0000256" key="6">
    <source>
        <dbReference type="ARBA" id="ARBA00023125"/>
    </source>
</evidence>
<dbReference type="FunFam" id="3.40.50.300:FF:000870">
    <property type="entry name" value="MutS protein homolog 4"/>
    <property type="match status" value="1"/>
</dbReference>
<dbReference type="OrthoDB" id="9802448at2"/>
<dbReference type="Gene3D" id="1.10.1420.10">
    <property type="match status" value="2"/>
</dbReference>
<keyword evidence="6 9" id="KW-0238">DNA-binding</keyword>
<dbReference type="HAMAP" id="MF_00096">
    <property type="entry name" value="MutS"/>
    <property type="match status" value="1"/>
</dbReference>
<dbReference type="Pfam" id="PF05192">
    <property type="entry name" value="MutS_III"/>
    <property type="match status" value="1"/>
</dbReference>
<evidence type="ECO:0000256" key="3">
    <source>
        <dbReference type="ARBA" id="ARBA00022741"/>
    </source>
</evidence>
<organism evidence="12 13">
    <name type="scientific">Megasphaera stantonii</name>
    <dbReference type="NCBI Taxonomy" id="2144175"/>
    <lineage>
        <taxon>Bacteria</taxon>
        <taxon>Bacillati</taxon>
        <taxon>Bacillota</taxon>
        <taxon>Negativicutes</taxon>
        <taxon>Veillonellales</taxon>
        <taxon>Veillonellaceae</taxon>
        <taxon>Megasphaera</taxon>
    </lineage>
</organism>
<dbReference type="InterPro" id="IPR017261">
    <property type="entry name" value="DNA_mismatch_repair_MutS/MSH"/>
</dbReference>
<evidence type="ECO:0000256" key="1">
    <source>
        <dbReference type="ARBA" id="ARBA00006271"/>
    </source>
</evidence>
<dbReference type="GO" id="GO:0005829">
    <property type="term" value="C:cytosol"/>
    <property type="evidence" value="ECO:0007669"/>
    <property type="project" value="TreeGrafter"/>
</dbReference>
<keyword evidence="4 9" id="KW-0227">DNA damage</keyword>
<dbReference type="InterPro" id="IPR036678">
    <property type="entry name" value="MutS_con_dom_sf"/>
</dbReference>
<accession>A0A346B1P8</accession>
<dbReference type="InterPro" id="IPR000432">
    <property type="entry name" value="DNA_mismatch_repair_MutS_C"/>
</dbReference>
<dbReference type="PANTHER" id="PTHR11361:SF34">
    <property type="entry name" value="DNA MISMATCH REPAIR PROTEIN MSH1, MITOCHONDRIAL"/>
    <property type="match status" value="1"/>
</dbReference>
<evidence type="ECO:0000256" key="4">
    <source>
        <dbReference type="ARBA" id="ARBA00022763"/>
    </source>
</evidence>
<dbReference type="NCBIfam" id="NF003810">
    <property type="entry name" value="PRK05399.1"/>
    <property type="match status" value="1"/>
</dbReference>
<dbReference type="AlphaFoldDB" id="A0A346B1P8"/>
<dbReference type="Proteomes" id="UP000254337">
    <property type="component" value="Chromosome"/>
</dbReference>
<comment type="function">
    <text evidence="8 9">This protein is involved in the repair of mismatches in DNA. It is possible that it carries out the mismatch recognition step. This protein has a weak ATPase activity.</text>
</comment>
<name>A0A346B1P8_9FIRM</name>
<dbReference type="NCBIfam" id="TIGR01070">
    <property type="entry name" value="mutS1"/>
    <property type="match status" value="1"/>
</dbReference>
<evidence type="ECO:0000256" key="8">
    <source>
        <dbReference type="ARBA" id="ARBA00024647"/>
    </source>
</evidence>
<dbReference type="InterPro" id="IPR005748">
    <property type="entry name" value="DNA_mismatch_repair_MutS"/>
</dbReference>
<dbReference type="InterPro" id="IPR007695">
    <property type="entry name" value="DNA_mismatch_repair_MutS-lik_N"/>
</dbReference>
<dbReference type="InterPro" id="IPR045076">
    <property type="entry name" value="MutS"/>
</dbReference>
<keyword evidence="7 9" id="KW-0234">DNA repair</keyword>
<dbReference type="SUPFAM" id="SSF53150">
    <property type="entry name" value="DNA repair protein MutS, domain II"/>
    <property type="match status" value="1"/>
</dbReference>
<dbReference type="PIRSF" id="PIRSF037677">
    <property type="entry name" value="DNA_mis_repair_Msh6"/>
    <property type="match status" value="1"/>
</dbReference>
<dbReference type="CDD" id="cd03284">
    <property type="entry name" value="ABC_MutS1"/>
    <property type="match status" value="1"/>
</dbReference>
<dbReference type="FunFam" id="3.40.1170.10:FF:000001">
    <property type="entry name" value="DNA mismatch repair protein MutS"/>
    <property type="match status" value="1"/>
</dbReference>
<keyword evidence="3 9" id="KW-0547">Nucleotide-binding</keyword>
<dbReference type="PROSITE" id="PS00486">
    <property type="entry name" value="DNA_MISMATCH_REPAIR_2"/>
    <property type="match status" value="1"/>
</dbReference>
<dbReference type="Gene3D" id="3.40.1170.10">
    <property type="entry name" value="DNA repair protein MutS, domain I"/>
    <property type="match status" value="1"/>
</dbReference>
<dbReference type="FunFam" id="1.10.1420.10:FF:000001">
    <property type="entry name" value="DNA mismatch repair protein MutS"/>
    <property type="match status" value="1"/>
</dbReference>
<dbReference type="GO" id="GO:0030983">
    <property type="term" value="F:mismatched DNA binding"/>
    <property type="evidence" value="ECO:0007669"/>
    <property type="project" value="InterPro"/>
</dbReference>
<evidence type="ECO:0000256" key="7">
    <source>
        <dbReference type="ARBA" id="ARBA00023204"/>
    </source>
</evidence>
<gene>
    <name evidence="9" type="primary">mutS</name>
    <name evidence="12" type="ORF">DKB62_11015</name>
</gene>
<dbReference type="KEGG" id="meg:DKB62_11015"/>
<dbReference type="InterPro" id="IPR007696">
    <property type="entry name" value="DNA_mismatch_repair_MutS_core"/>
</dbReference>
<dbReference type="SMART" id="SM00534">
    <property type="entry name" value="MUTSac"/>
    <property type="match status" value="1"/>
</dbReference>
<evidence type="ECO:0000256" key="9">
    <source>
        <dbReference type="HAMAP-Rule" id="MF_00096"/>
    </source>
</evidence>
<sequence length="854" mass="95819">MLKQYLEVKAQCPDKILFFRLGDFYEMFNDDALTASRELDLTLTGRGVGNKERVPMCGVPFHSADTYIERLVHKGYKVAICEQMEDPKTVKGIVKRKIIKVITPGTITLENAVASKKNNYISCVCARDTSIAVALMDVTTGECLWSLCNAGAMDDVLFDIFSVYEPSELIYAHMDEYMDAVQAYLRSRLAQCAVTPFAADDAADYEAVAVRYFGAEAVEEAKGAAACIGMLLTYVGEVMQSDIGHINSLERIDNERRLVIDAASLRHLEITQNVRDGGRKGTLLSILDKTKTAMGGRLLRKWLEAPLVRMADITLRQDAVEEILSHEIMRQDLADTMDRIYDFERILTRIETGTASPKDLVALRESLAAIPQLRYILEQADADLLQRLRDRIQTHDDMYDLLCRSIKDEPGLVIRNGGVIRDGYSAELDEIRSIAANSKAYLKELEEQEKEKTGIKMKIGYTKVFGYYFEISHANTKPIPDYYVRKQTLVNAERYITPALKEFEVKVLTSQERMLELEYQLFGQLRRDIQGHIREMQQTARAIARVDCLYSLACAAHDNHYIRPGLNTKQAVQIKDGRHPIIEKFLKDELFVPNDVTLNHSSHEILVITGPNMAGKSTYMRQVAVLVLMAQTGSFIPAREASICPVDRIFTRIGASDDILSGQSTFMVEMKEVSYILSHATERSLLVLDEIGRGTSTFDGMSIARAVIEYCLKHIHALTLFATHYHELTDMADTSEKIKNYTVAVKERGKNIKFLRRIIPGGADRSYGLHVARLAGLPESLLKRADVILSELESQGAVATPVTKKESRPPADSLFTDPVLERLLSVDVSSMTPIEAISFLYSLQKEAKEGSGMN</sequence>
<dbReference type="SMART" id="SM00533">
    <property type="entry name" value="MUTSd"/>
    <property type="match status" value="1"/>
</dbReference>
<dbReference type="InterPro" id="IPR007861">
    <property type="entry name" value="DNA_mismatch_repair_MutS_clamp"/>
</dbReference>
<dbReference type="GO" id="GO:0003684">
    <property type="term" value="F:damaged DNA binding"/>
    <property type="evidence" value="ECO:0007669"/>
    <property type="project" value="UniProtKB-UniRule"/>
</dbReference>
<dbReference type="InterPro" id="IPR007860">
    <property type="entry name" value="DNA_mmatch_repair_MutS_con_dom"/>
</dbReference>
<dbReference type="SUPFAM" id="SSF55271">
    <property type="entry name" value="DNA repair protein MutS, domain I"/>
    <property type="match status" value="1"/>
</dbReference>
<keyword evidence="5 9" id="KW-0067">ATP-binding</keyword>
<evidence type="ECO:0000256" key="10">
    <source>
        <dbReference type="RuleBase" id="RU003756"/>
    </source>
</evidence>
<dbReference type="Pfam" id="PF00488">
    <property type="entry name" value="MutS_V"/>
    <property type="match status" value="1"/>
</dbReference>
<keyword evidence="13" id="KW-1185">Reference proteome</keyword>
<dbReference type="Gene3D" id="3.30.420.110">
    <property type="entry name" value="MutS, connector domain"/>
    <property type="match status" value="1"/>
</dbReference>
<dbReference type="InterPro" id="IPR027417">
    <property type="entry name" value="P-loop_NTPase"/>
</dbReference>
<evidence type="ECO:0000256" key="5">
    <source>
        <dbReference type="ARBA" id="ARBA00022840"/>
    </source>
</evidence>
<dbReference type="Gene3D" id="3.40.50.300">
    <property type="entry name" value="P-loop containing nucleotide triphosphate hydrolases"/>
    <property type="match status" value="1"/>
</dbReference>
<evidence type="ECO:0000313" key="12">
    <source>
        <dbReference type="EMBL" id="AXL22041.1"/>
    </source>
</evidence>
<dbReference type="GO" id="GO:0006298">
    <property type="term" value="P:mismatch repair"/>
    <property type="evidence" value="ECO:0007669"/>
    <property type="project" value="UniProtKB-UniRule"/>
</dbReference>
<evidence type="ECO:0000313" key="13">
    <source>
        <dbReference type="Proteomes" id="UP000254337"/>
    </source>
</evidence>
<dbReference type="PANTHER" id="PTHR11361">
    <property type="entry name" value="DNA MISMATCH REPAIR PROTEIN MUTS FAMILY MEMBER"/>
    <property type="match status" value="1"/>
</dbReference>
<dbReference type="SUPFAM" id="SSF52540">
    <property type="entry name" value="P-loop containing nucleoside triphosphate hydrolases"/>
    <property type="match status" value="1"/>
</dbReference>
<protein>
    <recommendedName>
        <fullName evidence="2 9">DNA mismatch repair protein MutS</fullName>
    </recommendedName>
</protein>
<dbReference type="InterPro" id="IPR036187">
    <property type="entry name" value="DNA_mismatch_repair_MutS_sf"/>
</dbReference>
<dbReference type="GO" id="GO:0005524">
    <property type="term" value="F:ATP binding"/>
    <property type="evidence" value="ECO:0007669"/>
    <property type="project" value="UniProtKB-UniRule"/>
</dbReference>
<dbReference type="GO" id="GO:0140664">
    <property type="term" value="F:ATP-dependent DNA damage sensor activity"/>
    <property type="evidence" value="ECO:0007669"/>
    <property type="project" value="InterPro"/>
</dbReference>
<dbReference type="Pfam" id="PF01624">
    <property type="entry name" value="MutS_I"/>
    <property type="match status" value="1"/>
</dbReference>
<dbReference type="EMBL" id="CP029462">
    <property type="protein sequence ID" value="AXL22041.1"/>
    <property type="molecule type" value="Genomic_DNA"/>
</dbReference>
<proteinExistence type="inferred from homology"/>